<dbReference type="KEGG" id="maqu:Maq22A_c02725"/>
<reference evidence="1 2" key="1">
    <citation type="journal article" date="2015" name="Genome Announc.">
        <title>Complete Genome Sequence of Methylobacterium aquaticum Strain 22A, Isolated from Racomitrium japonicum Moss.</title>
        <authorList>
            <person name="Tani A."/>
            <person name="Ogura Y."/>
            <person name="Hayashi T."/>
            <person name="Kimbara K."/>
        </authorList>
    </citation>
    <scope>NUCLEOTIDE SEQUENCE [LARGE SCALE GENOMIC DNA]</scope>
    <source>
        <strain evidence="1 2">MA-22A</strain>
    </source>
</reference>
<evidence type="ECO:0000313" key="1">
    <source>
        <dbReference type="EMBL" id="BAQ44006.1"/>
    </source>
</evidence>
<name>A0A0C6EVC8_9HYPH</name>
<dbReference type="OrthoDB" id="1028010at2"/>
<sequence length="161" mass="18109">MSSAPICCGQPARLTTGAEVYPHRPDLHDKPIWRCDVCPDAYVGCHPGTTDPLGTPAGPDLRRARRMLHERMIDPLWQTADRSGAYGTLDEEGRRVVRQAARGRVYGFLADRMGLTRDETHTGLFDLEQCRAAWRALSGVAYPEIREWAQRRRAAPKRRAA</sequence>
<reference evidence="2" key="2">
    <citation type="submission" date="2015-01" db="EMBL/GenBank/DDBJ databases">
        <title>Complete genome sequence of Methylobacterium aquaticum strain 22A.</title>
        <authorList>
            <person name="Tani A."/>
            <person name="Ogura Y."/>
            <person name="Hayashi T."/>
        </authorList>
    </citation>
    <scope>NUCLEOTIDE SEQUENCE [LARGE SCALE GENOMIC DNA]</scope>
    <source>
        <strain evidence="2">MA-22A</strain>
    </source>
</reference>
<accession>A0A0C6EVC8</accession>
<dbReference type="Proteomes" id="UP000061432">
    <property type="component" value="Chromosome"/>
</dbReference>
<dbReference type="Pfam" id="PF11672">
    <property type="entry name" value="DUF3268"/>
    <property type="match status" value="1"/>
</dbReference>
<dbReference type="PATRIC" id="fig|270351.10.peg.532"/>
<dbReference type="EMBL" id="AP014704">
    <property type="protein sequence ID" value="BAQ44006.1"/>
    <property type="molecule type" value="Genomic_DNA"/>
</dbReference>
<dbReference type="STRING" id="270351.Maq22A_c02725"/>
<protein>
    <submittedName>
        <fullName evidence="1">Uncharacterized protein</fullName>
    </submittedName>
</protein>
<gene>
    <name evidence="1" type="ORF">Maq22A_c02725</name>
</gene>
<proteinExistence type="predicted"/>
<organism evidence="1 2">
    <name type="scientific">Methylobacterium aquaticum</name>
    <dbReference type="NCBI Taxonomy" id="270351"/>
    <lineage>
        <taxon>Bacteria</taxon>
        <taxon>Pseudomonadati</taxon>
        <taxon>Pseudomonadota</taxon>
        <taxon>Alphaproteobacteria</taxon>
        <taxon>Hyphomicrobiales</taxon>
        <taxon>Methylobacteriaceae</taxon>
        <taxon>Methylobacterium</taxon>
    </lineage>
</organism>
<dbReference type="RefSeq" id="WP_060845591.1">
    <property type="nucleotide sequence ID" value="NZ_AP014704.1"/>
</dbReference>
<evidence type="ECO:0000313" key="2">
    <source>
        <dbReference type="Proteomes" id="UP000061432"/>
    </source>
</evidence>
<dbReference type="AlphaFoldDB" id="A0A0C6EVC8"/>
<dbReference type="InterPro" id="IPR021686">
    <property type="entry name" value="DUF3268"/>
</dbReference>